<keyword evidence="2" id="KW-1185">Reference proteome</keyword>
<gene>
    <name evidence="1" type="ORF">HPB51_026055</name>
</gene>
<organism evidence="1 2">
    <name type="scientific">Rhipicephalus microplus</name>
    <name type="common">Cattle tick</name>
    <name type="synonym">Boophilus microplus</name>
    <dbReference type="NCBI Taxonomy" id="6941"/>
    <lineage>
        <taxon>Eukaryota</taxon>
        <taxon>Metazoa</taxon>
        <taxon>Ecdysozoa</taxon>
        <taxon>Arthropoda</taxon>
        <taxon>Chelicerata</taxon>
        <taxon>Arachnida</taxon>
        <taxon>Acari</taxon>
        <taxon>Parasitiformes</taxon>
        <taxon>Ixodida</taxon>
        <taxon>Ixodoidea</taxon>
        <taxon>Ixodidae</taxon>
        <taxon>Rhipicephalinae</taxon>
        <taxon>Rhipicephalus</taxon>
        <taxon>Boophilus</taxon>
    </lineage>
</organism>
<evidence type="ECO:0000313" key="1">
    <source>
        <dbReference type="EMBL" id="KAH8032602.1"/>
    </source>
</evidence>
<protein>
    <submittedName>
        <fullName evidence="1">Uncharacterized protein</fullName>
    </submittedName>
</protein>
<name>A0A9J6EE73_RHIMP</name>
<dbReference type="Proteomes" id="UP000821866">
    <property type="component" value="Chromosome 3"/>
</dbReference>
<dbReference type="AlphaFoldDB" id="A0A9J6EE73"/>
<accession>A0A9J6EE73</accession>
<reference evidence="1" key="1">
    <citation type="journal article" date="2020" name="Cell">
        <title>Large-Scale Comparative Analyses of Tick Genomes Elucidate Their Genetic Diversity and Vector Capacities.</title>
        <authorList>
            <consortium name="Tick Genome and Microbiome Consortium (TIGMIC)"/>
            <person name="Jia N."/>
            <person name="Wang J."/>
            <person name="Shi W."/>
            <person name="Du L."/>
            <person name="Sun Y."/>
            <person name="Zhan W."/>
            <person name="Jiang J.F."/>
            <person name="Wang Q."/>
            <person name="Zhang B."/>
            <person name="Ji P."/>
            <person name="Bell-Sakyi L."/>
            <person name="Cui X.M."/>
            <person name="Yuan T.T."/>
            <person name="Jiang B.G."/>
            <person name="Yang W.F."/>
            <person name="Lam T.T."/>
            <person name="Chang Q.C."/>
            <person name="Ding S.J."/>
            <person name="Wang X.J."/>
            <person name="Zhu J.G."/>
            <person name="Ruan X.D."/>
            <person name="Zhao L."/>
            <person name="Wei J.T."/>
            <person name="Ye R.Z."/>
            <person name="Que T.C."/>
            <person name="Du C.H."/>
            <person name="Zhou Y.H."/>
            <person name="Cheng J.X."/>
            <person name="Dai P.F."/>
            <person name="Guo W.B."/>
            <person name="Han X.H."/>
            <person name="Huang E.J."/>
            <person name="Li L.F."/>
            <person name="Wei W."/>
            <person name="Gao Y.C."/>
            <person name="Liu J.Z."/>
            <person name="Shao H.Z."/>
            <person name="Wang X."/>
            <person name="Wang C.C."/>
            <person name="Yang T.C."/>
            <person name="Huo Q.B."/>
            <person name="Li W."/>
            <person name="Chen H.Y."/>
            <person name="Chen S.E."/>
            <person name="Zhou L.G."/>
            <person name="Ni X.B."/>
            <person name="Tian J.H."/>
            <person name="Sheng Y."/>
            <person name="Liu T."/>
            <person name="Pan Y.S."/>
            <person name="Xia L.Y."/>
            <person name="Li J."/>
            <person name="Zhao F."/>
            <person name="Cao W.C."/>
        </authorList>
    </citation>
    <scope>NUCLEOTIDE SEQUENCE</scope>
    <source>
        <strain evidence="1">Rmic-2018</strain>
    </source>
</reference>
<sequence>MTEVRLDVLTPVLSCVFYVDSRRTGFDLRASKKLQISASVCSQCEFLVFLHSLDLRAWAVFARYCCVRSSLALLDAPPALAEFSKHGQRTRANLVTAFHRVLPPHAHVRSVAQWSGTPRPADQFLNVQCTEDCPASVHGEIASSITRPVVVSAAVPHSTVDAPASTHFNEPHGLLLVWSATVHQWLRGSAPDPRVAGWIPAEAA</sequence>
<reference evidence="1" key="2">
    <citation type="submission" date="2021-09" db="EMBL/GenBank/DDBJ databases">
        <authorList>
            <person name="Jia N."/>
            <person name="Wang J."/>
            <person name="Shi W."/>
            <person name="Du L."/>
            <person name="Sun Y."/>
            <person name="Zhan W."/>
            <person name="Jiang J."/>
            <person name="Wang Q."/>
            <person name="Zhang B."/>
            <person name="Ji P."/>
            <person name="Sakyi L.B."/>
            <person name="Cui X."/>
            <person name="Yuan T."/>
            <person name="Jiang B."/>
            <person name="Yang W."/>
            <person name="Lam T.T.-Y."/>
            <person name="Chang Q."/>
            <person name="Ding S."/>
            <person name="Wang X."/>
            <person name="Zhu J."/>
            <person name="Ruan X."/>
            <person name="Zhao L."/>
            <person name="Wei J."/>
            <person name="Que T."/>
            <person name="Du C."/>
            <person name="Cheng J."/>
            <person name="Dai P."/>
            <person name="Han X."/>
            <person name="Huang E."/>
            <person name="Gao Y."/>
            <person name="Liu J."/>
            <person name="Shao H."/>
            <person name="Ye R."/>
            <person name="Li L."/>
            <person name="Wei W."/>
            <person name="Wang X."/>
            <person name="Wang C."/>
            <person name="Huo Q."/>
            <person name="Li W."/>
            <person name="Guo W."/>
            <person name="Chen H."/>
            <person name="Chen S."/>
            <person name="Zhou L."/>
            <person name="Zhou L."/>
            <person name="Ni X."/>
            <person name="Tian J."/>
            <person name="Zhou Y."/>
            <person name="Sheng Y."/>
            <person name="Liu T."/>
            <person name="Pan Y."/>
            <person name="Xia L."/>
            <person name="Li J."/>
            <person name="Zhao F."/>
            <person name="Cao W."/>
        </authorList>
    </citation>
    <scope>NUCLEOTIDE SEQUENCE</scope>
    <source>
        <strain evidence="1">Rmic-2018</strain>
        <tissue evidence="1">Larvae</tissue>
    </source>
</reference>
<evidence type="ECO:0000313" key="2">
    <source>
        <dbReference type="Proteomes" id="UP000821866"/>
    </source>
</evidence>
<proteinExistence type="predicted"/>
<dbReference type="EMBL" id="JABSTU010000005">
    <property type="protein sequence ID" value="KAH8032602.1"/>
    <property type="molecule type" value="Genomic_DNA"/>
</dbReference>
<comment type="caution">
    <text evidence="1">The sequence shown here is derived from an EMBL/GenBank/DDBJ whole genome shotgun (WGS) entry which is preliminary data.</text>
</comment>